<name>A0A316VGE2_9BASI</name>
<dbReference type="GO" id="GO:0000400">
    <property type="term" value="F:four-way junction DNA binding"/>
    <property type="evidence" value="ECO:0007669"/>
    <property type="project" value="TreeGrafter"/>
</dbReference>
<dbReference type="GO" id="GO:0000722">
    <property type="term" value="P:telomere maintenance via recombination"/>
    <property type="evidence" value="ECO:0007669"/>
    <property type="project" value="TreeGrafter"/>
</dbReference>
<evidence type="ECO:0000256" key="2">
    <source>
        <dbReference type="SAM" id="MobiDB-lite"/>
    </source>
</evidence>
<feature type="region of interest" description="Disordered" evidence="2">
    <location>
        <begin position="220"/>
        <end position="239"/>
    </location>
</feature>
<accession>A0A316VGE2</accession>
<evidence type="ECO:0000313" key="5">
    <source>
        <dbReference type="Proteomes" id="UP000245771"/>
    </source>
</evidence>
<feature type="region of interest" description="Disordered" evidence="2">
    <location>
        <begin position="387"/>
        <end position="411"/>
    </location>
</feature>
<sequence>MKAAQLELLPISDDEAKAYKNAGIQDVGQLLQKSEKELNALFNRVSSEERIAYITSAAHAIQAPNAVSALDLLEKEQNRTQDDRAYPTEQWRSTGDKHIDQLLGGGLREGALTEISGRFATGKTQIILQSAIFTALALTTAIHATETTPAQEEREDSLLNMIQGVGIRPADQQRSVVLITFDGQAEQATLVWRMQQMCDAMIEERYLMAEQVRKAREQEAQKHIQIQQGDTRKPKRRKGAFASSEKRCYTLQEAQEAARTTLLQNVNLDSPLLYNMLNYTITDRIPALIEDITSKKLSPLGLIVLDDLTRVINEGADLIRGLYNGPVAVARSQIGCELSDNLKRLAMMDQKNPSAVMVVNHVIDPQDRHKEAIRTWLESRIDEVTSSTQKSASVDNTQKQPTFKPQPTPKGQDAFLSLPFQELQFAGIMANLGDIRMNKYSKSSKAELIEDFMSDTQMASMGLNWVNGINVRVMLSVSPQKIPLPRHQHFRLADSNLPGKHLFGIRKATVVLNPFAPIQIGPQSSVDYIICPSGVHSLKTLGMDSEESVIEPVNEDREDEENLWKSVGDDYGLNEAEWDAQMVAATQRIEEEHAMRRNTTTDSFVY</sequence>
<feature type="compositionally biased region" description="Polar residues" evidence="2">
    <location>
        <begin position="387"/>
        <end position="396"/>
    </location>
</feature>
<dbReference type="GO" id="GO:0033065">
    <property type="term" value="C:Rad51C-XRCC3 complex"/>
    <property type="evidence" value="ECO:0007669"/>
    <property type="project" value="TreeGrafter"/>
</dbReference>
<dbReference type="Proteomes" id="UP000245771">
    <property type="component" value="Unassembled WGS sequence"/>
</dbReference>
<dbReference type="SUPFAM" id="SSF52540">
    <property type="entry name" value="P-loop containing nucleoside triphosphate hydrolases"/>
    <property type="match status" value="1"/>
</dbReference>
<keyword evidence="5" id="KW-1185">Reference proteome</keyword>
<dbReference type="RefSeq" id="XP_025357001.1">
    <property type="nucleotide sequence ID" value="XM_025498055.1"/>
</dbReference>
<evidence type="ECO:0000313" key="4">
    <source>
        <dbReference type="EMBL" id="PWN36699.1"/>
    </source>
</evidence>
<dbReference type="GO" id="GO:0090656">
    <property type="term" value="P:t-circle formation"/>
    <property type="evidence" value="ECO:0007669"/>
    <property type="project" value="TreeGrafter"/>
</dbReference>
<feature type="domain" description="Rad51-like C-terminal" evidence="3">
    <location>
        <begin position="93"/>
        <end position="139"/>
    </location>
</feature>
<evidence type="ECO:0000256" key="1">
    <source>
        <dbReference type="SAM" id="Coils"/>
    </source>
</evidence>
<dbReference type="Gene3D" id="3.40.50.300">
    <property type="entry name" value="P-loop containing nucleotide triphosphate hydrolases"/>
    <property type="match status" value="1"/>
</dbReference>
<proteinExistence type="predicted"/>
<dbReference type="AlphaFoldDB" id="A0A316VGE2"/>
<organism evidence="4 5">
    <name type="scientific">Meira miltonrushii</name>
    <dbReference type="NCBI Taxonomy" id="1280837"/>
    <lineage>
        <taxon>Eukaryota</taxon>
        <taxon>Fungi</taxon>
        <taxon>Dikarya</taxon>
        <taxon>Basidiomycota</taxon>
        <taxon>Ustilaginomycotina</taxon>
        <taxon>Exobasidiomycetes</taxon>
        <taxon>Exobasidiales</taxon>
        <taxon>Brachybasidiaceae</taxon>
        <taxon>Meira</taxon>
    </lineage>
</organism>
<dbReference type="InterPro" id="IPR013632">
    <property type="entry name" value="Rad51_C"/>
</dbReference>
<dbReference type="PANTHER" id="PTHR46487">
    <property type="entry name" value="DNA REPAIR PROTEIN XRCC3"/>
    <property type="match status" value="1"/>
</dbReference>
<dbReference type="PANTHER" id="PTHR46487:SF1">
    <property type="entry name" value="DNA REPAIR PROTEIN XRCC3"/>
    <property type="match status" value="1"/>
</dbReference>
<gene>
    <name evidence="4" type="ORF">FA14DRAFT_159105</name>
</gene>
<keyword evidence="1" id="KW-0175">Coiled coil</keyword>
<reference evidence="4 5" key="1">
    <citation type="journal article" date="2018" name="Mol. Biol. Evol.">
        <title>Broad Genomic Sampling Reveals a Smut Pathogenic Ancestry of the Fungal Clade Ustilaginomycotina.</title>
        <authorList>
            <person name="Kijpornyongpan T."/>
            <person name="Mondo S.J."/>
            <person name="Barry K."/>
            <person name="Sandor L."/>
            <person name="Lee J."/>
            <person name="Lipzen A."/>
            <person name="Pangilinan J."/>
            <person name="LaButti K."/>
            <person name="Hainaut M."/>
            <person name="Henrissat B."/>
            <person name="Grigoriev I.V."/>
            <person name="Spatafora J.W."/>
            <person name="Aime M.C."/>
        </authorList>
    </citation>
    <scope>NUCLEOTIDE SEQUENCE [LARGE SCALE GENOMIC DNA]</scope>
    <source>
        <strain evidence="4 5">MCA 3882</strain>
    </source>
</reference>
<dbReference type="OrthoDB" id="1861185at2759"/>
<dbReference type="GO" id="GO:0005657">
    <property type="term" value="C:replication fork"/>
    <property type="evidence" value="ECO:0007669"/>
    <property type="project" value="TreeGrafter"/>
</dbReference>
<protein>
    <recommendedName>
        <fullName evidence="3">Rad51-like C-terminal domain-containing protein</fullName>
    </recommendedName>
</protein>
<dbReference type="InParanoid" id="A0A316VGE2"/>
<evidence type="ECO:0000259" key="3">
    <source>
        <dbReference type="Pfam" id="PF08423"/>
    </source>
</evidence>
<dbReference type="InterPro" id="IPR027417">
    <property type="entry name" value="P-loop_NTPase"/>
</dbReference>
<dbReference type="GO" id="GO:0045003">
    <property type="term" value="P:double-strand break repair via synthesis-dependent strand annealing"/>
    <property type="evidence" value="ECO:0007669"/>
    <property type="project" value="TreeGrafter"/>
</dbReference>
<dbReference type="GeneID" id="37019836"/>
<dbReference type="Pfam" id="PF08423">
    <property type="entry name" value="Rad51"/>
    <property type="match status" value="1"/>
</dbReference>
<dbReference type="EMBL" id="KZ819602">
    <property type="protein sequence ID" value="PWN36699.1"/>
    <property type="molecule type" value="Genomic_DNA"/>
</dbReference>
<dbReference type="STRING" id="1280837.A0A316VGE2"/>
<dbReference type="GO" id="GO:0071140">
    <property type="term" value="P:resolution of mitotic recombination intermediates"/>
    <property type="evidence" value="ECO:0007669"/>
    <property type="project" value="TreeGrafter"/>
</dbReference>
<feature type="coiled-coil region" evidence="1">
    <location>
        <begin position="24"/>
        <end position="51"/>
    </location>
</feature>